<dbReference type="EMBL" id="BLAL01000060">
    <property type="protein sequence ID" value="GES82498.1"/>
    <property type="molecule type" value="Genomic_DNA"/>
</dbReference>
<evidence type="ECO:0000313" key="1">
    <source>
        <dbReference type="EMBL" id="GES82498.1"/>
    </source>
</evidence>
<accession>A0A8H3LB22</accession>
<organism evidence="1 2">
    <name type="scientific">Rhizophagus clarus</name>
    <dbReference type="NCBI Taxonomy" id="94130"/>
    <lineage>
        <taxon>Eukaryota</taxon>
        <taxon>Fungi</taxon>
        <taxon>Fungi incertae sedis</taxon>
        <taxon>Mucoromycota</taxon>
        <taxon>Glomeromycotina</taxon>
        <taxon>Glomeromycetes</taxon>
        <taxon>Glomerales</taxon>
        <taxon>Glomeraceae</taxon>
        <taxon>Rhizophagus</taxon>
    </lineage>
</organism>
<sequence length="121" mass="14330">MRVNISNLNLNNSNIKKVYQKITFEEKIKNHSEMNYSCKEINFYSILRVLEEYADSWWEGKTNMVILSSHALHDEGIVHRDLHSKNMGYAALEMILSRTILRLTTTMEKFKWKLVRPAYGF</sequence>
<reference evidence="1" key="1">
    <citation type="submission" date="2019-10" db="EMBL/GenBank/DDBJ databases">
        <title>Conservation and host-specific expression of non-tandemly repeated heterogenous ribosome RNA gene in arbuscular mycorrhizal fungi.</title>
        <authorList>
            <person name="Maeda T."/>
            <person name="Kobayashi Y."/>
            <person name="Nakagawa T."/>
            <person name="Ezawa T."/>
            <person name="Yamaguchi K."/>
            <person name="Bino T."/>
            <person name="Nishimoto Y."/>
            <person name="Shigenobu S."/>
            <person name="Kawaguchi M."/>
        </authorList>
    </citation>
    <scope>NUCLEOTIDE SEQUENCE</scope>
    <source>
        <strain evidence="1">HR1</strain>
    </source>
</reference>
<proteinExistence type="predicted"/>
<name>A0A8H3LB22_9GLOM</name>
<evidence type="ECO:0000313" key="2">
    <source>
        <dbReference type="Proteomes" id="UP000615446"/>
    </source>
</evidence>
<protein>
    <submittedName>
        <fullName evidence="1">Uncharacterized protein</fullName>
    </submittedName>
</protein>
<gene>
    <name evidence="1" type="ORF">RCL2_000970000</name>
</gene>
<dbReference type="Proteomes" id="UP000615446">
    <property type="component" value="Unassembled WGS sequence"/>
</dbReference>
<dbReference type="AlphaFoldDB" id="A0A8H3LB22"/>
<comment type="caution">
    <text evidence="1">The sequence shown here is derived from an EMBL/GenBank/DDBJ whole genome shotgun (WGS) entry which is preliminary data.</text>
</comment>